<evidence type="ECO:0000313" key="2">
    <source>
        <dbReference type="EMBL" id="AHE67023.1"/>
    </source>
</evidence>
<dbReference type="AlphaFoldDB" id="W0B900"/>
<keyword evidence="3" id="KW-1185">Reference proteome</keyword>
<dbReference type="STRING" id="1268635.Loa_01471"/>
<keyword evidence="1" id="KW-1133">Transmembrane helix</keyword>
<name>W0B900_9GAMM</name>
<keyword evidence="1" id="KW-0812">Transmembrane</keyword>
<dbReference type="KEGG" id="lok:Loa_01471"/>
<dbReference type="Proteomes" id="UP000018838">
    <property type="component" value="Chromosome"/>
</dbReference>
<accession>W0B900</accession>
<organism evidence="2 3">
    <name type="scientific">Legionella oakridgensis ATCC 33761 = DSM 21215</name>
    <dbReference type="NCBI Taxonomy" id="1268635"/>
    <lineage>
        <taxon>Bacteria</taxon>
        <taxon>Pseudomonadati</taxon>
        <taxon>Pseudomonadota</taxon>
        <taxon>Gammaproteobacteria</taxon>
        <taxon>Legionellales</taxon>
        <taxon>Legionellaceae</taxon>
        <taxon>Legionella</taxon>
    </lineage>
</organism>
<proteinExistence type="predicted"/>
<evidence type="ECO:0000256" key="1">
    <source>
        <dbReference type="SAM" id="Phobius"/>
    </source>
</evidence>
<keyword evidence="1" id="KW-0472">Membrane</keyword>
<dbReference type="EMBL" id="CP004006">
    <property type="protein sequence ID" value="AHE67023.1"/>
    <property type="molecule type" value="Genomic_DNA"/>
</dbReference>
<protein>
    <submittedName>
        <fullName evidence="2">Uncharacterized protein</fullName>
    </submittedName>
</protein>
<feature type="transmembrane region" description="Helical" evidence="1">
    <location>
        <begin position="21"/>
        <end position="42"/>
    </location>
</feature>
<sequence length="64" mass="7532">MRALVIIDVQNDFIKMGLWRFQMAISLFLSLTAFKTILIWCWRRKIGILQTIQALPQIILVKTI</sequence>
<evidence type="ECO:0000313" key="3">
    <source>
        <dbReference type="Proteomes" id="UP000018838"/>
    </source>
</evidence>
<dbReference type="HOGENOM" id="CLU_2862280_0_0_6"/>
<gene>
    <name evidence="2" type="ORF">Loa_01471</name>
</gene>
<reference evidence="2 3" key="1">
    <citation type="journal article" date="2013" name="Int. J. Med. Microbiol.">
        <title>Legionella oakridgensis ATCC 33761 genome sequence and phenotypic characterization reveals its replication capacity in amoebae.</title>
        <authorList>
            <person name="Brzuszkiewicz E."/>
            <person name="Schulz T."/>
            <person name="Rydzewski K."/>
            <person name="Daniel R."/>
            <person name="Gillmaier N."/>
            <person name="Dittmann C."/>
            <person name="Holland G."/>
            <person name="Schunder E."/>
            <person name="Lautner M."/>
            <person name="Eisenreich W."/>
            <person name="Luck C."/>
            <person name="Heuner K."/>
        </authorList>
    </citation>
    <scope>NUCLEOTIDE SEQUENCE [LARGE SCALE GENOMIC DNA]</scope>
    <source>
        <strain>OR-10</strain>
        <strain evidence="3">ATCC 33761</strain>
    </source>
</reference>